<dbReference type="InterPro" id="IPR003196">
    <property type="entry name" value="TFIIF_beta"/>
</dbReference>
<keyword evidence="4" id="KW-0805">Transcription regulation</keyword>
<dbReference type="InterPro" id="IPR040504">
    <property type="entry name" value="TFIIF_beta_N"/>
</dbReference>
<keyword evidence="14" id="KW-1185">Reference proteome</keyword>
<dbReference type="OrthoDB" id="26094at2759"/>
<evidence type="ECO:0000256" key="10">
    <source>
        <dbReference type="SAM" id="MobiDB-lite"/>
    </source>
</evidence>
<dbReference type="PANTHER" id="PTHR10445:SF0">
    <property type="entry name" value="GENERAL TRANSCRIPTION FACTOR IIF SUBUNIT 2"/>
    <property type="match status" value="1"/>
</dbReference>
<feature type="region of interest" description="Disordered" evidence="10">
    <location>
        <begin position="1"/>
        <end position="52"/>
    </location>
</feature>
<dbReference type="InterPro" id="IPR040450">
    <property type="entry name" value="TFIIF_beta_HTH"/>
</dbReference>
<feature type="compositionally biased region" description="Acidic residues" evidence="10">
    <location>
        <begin position="41"/>
        <end position="52"/>
    </location>
</feature>
<dbReference type="SUPFAM" id="SSF46785">
    <property type="entry name" value="Winged helix' DNA-binding domain"/>
    <property type="match status" value="1"/>
</dbReference>
<dbReference type="CDD" id="cd07980">
    <property type="entry name" value="TFIIF_beta"/>
    <property type="match status" value="1"/>
</dbReference>
<feature type="compositionally biased region" description="Low complexity" evidence="10">
    <location>
        <begin position="102"/>
        <end position="122"/>
    </location>
</feature>
<proteinExistence type="inferred from homology"/>
<evidence type="ECO:0000256" key="1">
    <source>
        <dbReference type="ARBA" id="ARBA00004123"/>
    </source>
</evidence>
<dbReference type="Pfam" id="PF17683">
    <property type="entry name" value="TFIIF_beta_N"/>
    <property type="match status" value="1"/>
</dbReference>
<dbReference type="PANTHER" id="PTHR10445">
    <property type="entry name" value="GENERAL TRANSCRIPTION FACTOR IIF SUBUNIT 2"/>
    <property type="match status" value="1"/>
</dbReference>
<evidence type="ECO:0000313" key="14">
    <source>
        <dbReference type="Proteomes" id="UP000024837"/>
    </source>
</evidence>
<keyword evidence="5" id="KW-0238">DNA-binding</keyword>
<feature type="domain" description="TFIIF beta subunit N-terminal" evidence="12">
    <location>
        <begin position="64"/>
        <end position="233"/>
    </location>
</feature>
<comment type="subcellular location">
    <subcellularLocation>
        <location evidence="1">Nucleus</location>
    </subcellularLocation>
</comment>
<dbReference type="EMBL" id="KI966422">
    <property type="protein sequence ID" value="EWC46006.1"/>
    <property type="molecule type" value="Genomic_DNA"/>
</dbReference>
<dbReference type="GO" id="GO:0005674">
    <property type="term" value="C:transcription factor TFIIF complex"/>
    <property type="evidence" value="ECO:0007669"/>
    <property type="project" value="InterPro"/>
</dbReference>
<feature type="compositionally biased region" description="Acidic residues" evidence="10">
    <location>
        <begin position="381"/>
        <end position="398"/>
    </location>
</feature>
<keyword evidence="7" id="KW-0539">Nucleus</keyword>
<sequence>MATSAPAIKVEEAGDAKAPAVKSENSTMEDAPFPSAPSPASDDDDDEQYEDAGDLDMAKGGVITWLVKVPDFVLENWQKVDDDEEIHLANIRVYHKNTAARPAPVSASQFQQQQAQQQPAGEPQERLKLVLTDSKYNAGIPQKFDMVVTDRNVSNTFVFTEKDMPGFENKARGVSGDGNPIIPSRLLQPERPNDKKFGKGNPNKKFTPFFRKAIPKRTALAGTVRHEAVVTPADNLEFAKFLKRKRDIMEEEHRKKHIQVLDKILPGAPLPSTNDNLFDQAITKPGTEKKKTQENKATRMPRNELLDALFVCFSEYEFWTLKGLRERLNQPEAYLKETLESIATLLKTGPFALKWQLKPEYKSRDIEAIKKEVREDLGTDAGEEFDDDDEEEMEDVRI</sequence>
<evidence type="ECO:0000256" key="8">
    <source>
        <dbReference type="ARBA" id="ARBA00081473"/>
    </source>
</evidence>
<evidence type="ECO:0000259" key="12">
    <source>
        <dbReference type="Pfam" id="PF17683"/>
    </source>
</evidence>
<feature type="region of interest" description="Disordered" evidence="10">
    <location>
        <begin position="100"/>
        <end position="123"/>
    </location>
</feature>
<gene>
    <name evidence="13" type="ORF">DRE_04799</name>
</gene>
<protein>
    <recommendedName>
        <fullName evidence="3">Transcription initiation factor IIF subunit beta</fullName>
    </recommendedName>
    <alternativeName>
        <fullName evidence="9">TFIIF medium subunit</fullName>
    </alternativeName>
    <alternativeName>
        <fullName evidence="8">TFIIF-beta</fullName>
    </alternativeName>
</protein>
<organism evidence="13 14">
    <name type="scientific">Drechslerella stenobrocha 248</name>
    <dbReference type="NCBI Taxonomy" id="1043628"/>
    <lineage>
        <taxon>Eukaryota</taxon>
        <taxon>Fungi</taxon>
        <taxon>Dikarya</taxon>
        <taxon>Ascomycota</taxon>
        <taxon>Pezizomycotina</taxon>
        <taxon>Orbiliomycetes</taxon>
        <taxon>Orbiliales</taxon>
        <taxon>Orbiliaceae</taxon>
        <taxon>Drechslerella</taxon>
    </lineage>
</organism>
<evidence type="ECO:0000313" key="13">
    <source>
        <dbReference type="EMBL" id="EWC46006.1"/>
    </source>
</evidence>
<dbReference type="Proteomes" id="UP000024837">
    <property type="component" value="Unassembled WGS sequence"/>
</dbReference>
<dbReference type="Pfam" id="PF02270">
    <property type="entry name" value="TFIIF_beta"/>
    <property type="match status" value="1"/>
</dbReference>
<dbReference type="Gene3D" id="1.10.10.10">
    <property type="entry name" value="Winged helix-like DNA-binding domain superfamily/Winged helix DNA-binding domain"/>
    <property type="match status" value="1"/>
</dbReference>
<feature type="domain" description="TFIIF beta subunit HTH" evidence="11">
    <location>
        <begin position="298"/>
        <end position="362"/>
    </location>
</feature>
<dbReference type="HOGENOM" id="CLU_047858_0_2_1"/>
<feature type="region of interest" description="Disordered" evidence="10">
    <location>
        <begin position="372"/>
        <end position="398"/>
    </location>
</feature>
<feature type="region of interest" description="Disordered" evidence="10">
    <location>
        <begin position="187"/>
        <end position="207"/>
    </location>
</feature>
<dbReference type="InterPro" id="IPR011039">
    <property type="entry name" value="TFIIF_interaction"/>
</dbReference>
<dbReference type="GO" id="GO:0003677">
    <property type="term" value="F:DNA binding"/>
    <property type="evidence" value="ECO:0007669"/>
    <property type="project" value="UniProtKB-KW"/>
</dbReference>
<evidence type="ECO:0000256" key="9">
    <source>
        <dbReference type="ARBA" id="ARBA00081863"/>
    </source>
</evidence>
<evidence type="ECO:0000256" key="2">
    <source>
        <dbReference type="ARBA" id="ARBA00009543"/>
    </source>
</evidence>
<evidence type="ECO:0000256" key="5">
    <source>
        <dbReference type="ARBA" id="ARBA00023125"/>
    </source>
</evidence>
<keyword evidence="6" id="KW-0804">Transcription</keyword>
<comment type="similarity">
    <text evidence="2">Belongs to the TFIIF beta subunit family.</text>
</comment>
<evidence type="ECO:0000256" key="4">
    <source>
        <dbReference type="ARBA" id="ARBA00023015"/>
    </source>
</evidence>
<dbReference type="InterPro" id="IPR036388">
    <property type="entry name" value="WH-like_DNA-bd_sf"/>
</dbReference>
<dbReference type="GO" id="GO:0006367">
    <property type="term" value="P:transcription initiation at RNA polymerase II promoter"/>
    <property type="evidence" value="ECO:0007669"/>
    <property type="project" value="InterPro"/>
</dbReference>
<dbReference type="SUPFAM" id="SSF50916">
    <property type="entry name" value="Rap30/74 interaction domains"/>
    <property type="match status" value="1"/>
</dbReference>
<dbReference type="FunFam" id="1.10.10.10:FF:000035">
    <property type="entry name" value="General transcription factor IIF subunit 2"/>
    <property type="match status" value="1"/>
</dbReference>
<name>W7HPH5_9PEZI</name>
<dbReference type="AlphaFoldDB" id="W7HPH5"/>
<evidence type="ECO:0000256" key="3">
    <source>
        <dbReference type="ARBA" id="ARBA00021453"/>
    </source>
</evidence>
<evidence type="ECO:0000259" key="11">
    <source>
        <dbReference type="Pfam" id="PF02270"/>
    </source>
</evidence>
<dbReference type="InterPro" id="IPR036390">
    <property type="entry name" value="WH_DNA-bd_sf"/>
</dbReference>
<evidence type="ECO:0000256" key="7">
    <source>
        <dbReference type="ARBA" id="ARBA00023242"/>
    </source>
</evidence>
<accession>W7HPH5</accession>
<reference evidence="13 14" key="1">
    <citation type="submission" date="2013-05" db="EMBL/GenBank/DDBJ databases">
        <title>Drechslerella stenobrocha genome reveals carnivorous origination and mechanical trapping mechanism of predatory fungi.</title>
        <authorList>
            <person name="Liu X."/>
            <person name="Zhang W."/>
            <person name="Liu K."/>
        </authorList>
    </citation>
    <scope>NUCLEOTIDE SEQUENCE [LARGE SCALE GENOMIC DNA]</scope>
    <source>
        <strain evidence="13 14">248</strain>
    </source>
</reference>
<evidence type="ECO:0000256" key="6">
    <source>
        <dbReference type="ARBA" id="ARBA00023163"/>
    </source>
</evidence>